<organism evidence="1 2">
    <name type="scientific">Candidatus Nitrosocosmicus arcticus</name>
    <dbReference type="NCBI Taxonomy" id="2035267"/>
    <lineage>
        <taxon>Archaea</taxon>
        <taxon>Nitrososphaerota</taxon>
        <taxon>Nitrososphaeria</taxon>
        <taxon>Nitrososphaerales</taxon>
        <taxon>Nitrososphaeraceae</taxon>
        <taxon>Candidatus Nitrosocosmicus</taxon>
    </lineage>
</organism>
<name>A0A557SVU1_9ARCH</name>
<sequence length="361" mass="41509">MALQQENNTLKGIGVSLPLTNQKPLSSFANPNEIVADLLQQLPSKNSSSKLKQWLQFIAHQNMNKKYPTSEDISKNFKCSKSHVKHRIGELKSKGILEVYQEKKGRYDQIILPNILVESSHNSKFKKIVSEEEFLHTLRVLQTFLNRENYSLHNIHLLSFLSDKNDYHLIDWPIDSDSNGGKKGKFPMSRVKGRYVTIIVYPSGSIDISLKCSKNPYDFTIIEGPTSFHSDCGQIQNIINAVTSNSDALKDEPPNWWMTECDIAVDIKVPELEKAINESEESNTGKIHWNFGGSIQVKYLSHLYQFYNRNTIDGKVLRYEKRLHFSPSERLRLREVEKKLLDNQIANMLDSIGIRELEENE</sequence>
<dbReference type="RefSeq" id="WP_144730210.1">
    <property type="nucleotide sequence ID" value="NZ_ML675582.1"/>
</dbReference>
<dbReference type="Proteomes" id="UP000315289">
    <property type="component" value="Unassembled WGS sequence"/>
</dbReference>
<comment type="caution">
    <text evidence="1">The sequence shown here is derived from an EMBL/GenBank/DDBJ whole genome shotgun (WGS) entry which is preliminary data.</text>
</comment>
<dbReference type="Gene3D" id="1.10.10.10">
    <property type="entry name" value="Winged helix-like DNA-binding domain superfamily/Winged helix DNA-binding domain"/>
    <property type="match status" value="1"/>
</dbReference>
<proteinExistence type="predicted"/>
<evidence type="ECO:0000313" key="2">
    <source>
        <dbReference type="Proteomes" id="UP000315289"/>
    </source>
</evidence>
<protein>
    <submittedName>
        <fullName evidence="1">Uncharacterized protein</fullName>
    </submittedName>
</protein>
<dbReference type="InterPro" id="IPR036388">
    <property type="entry name" value="WH-like_DNA-bd_sf"/>
</dbReference>
<dbReference type="AlphaFoldDB" id="A0A557SVU1"/>
<gene>
    <name evidence="1" type="ORF">NARC_60103</name>
</gene>
<reference evidence="1 2" key="1">
    <citation type="journal article" date="2019" name="Front. Microbiol.">
        <title>Ammonia Oxidation by the Arctic Terrestrial Thaumarchaeote Candidatus Nitrosocosmicus arcticus Is Stimulated by Increasing Temperatures.</title>
        <authorList>
            <person name="Alves R.J.E."/>
            <person name="Kerou M."/>
            <person name="Zappe A."/>
            <person name="Bittner R."/>
            <person name="Abby S.S."/>
            <person name="Schmidt H.A."/>
            <person name="Pfeifer K."/>
            <person name="Schleper C."/>
        </authorList>
    </citation>
    <scope>NUCLEOTIDE SEQUENCE [LARGE SCALE GENOMIC DNA]</scope>
    <source>
        <strain evidence="1 2">Kfb</strain>
    </source>
</reference>
<dbReference type="EMBL" id="VOAH01000006">
    <property type="protein sequence ID" value="TVP40716.1"/>
    <property type="molecule type" value="Genomic_DNA"/>
</dbReference>
<keyword evidence="2" id="KW-1185">Reference proteome</keyword>
<accession>A0A557SVU1</accession>
<evidence type="ECO:0000313" key="1">
    <source>
        <dbReference type="EMBL" id="TVP40716.1"/>
    </source>
</evidence>